<keyword evidence="2" id="KW-1185">Reference proteome</keyword>
<sequence length="52" mass="5875">MHLRAFFPQEMPLRFALAGLELDARYGDFKGGHFTGFRPNQIYVTRAATNGS</sequence>
<gene>
    <name evidence="1" type="ORF">IHQ72_15860</name>
</gene>
<accession>A0ABY5R603</accession>
<evidence type="ECO:0000313" key="1">
    <source>
        <dbReference type="EMBL" id="UVC18412.1"/>
    </source>
</evidence>
<organism evidence="1 2">
    <name type="scientific">Mesorhizobium onobrychidis</name>
    <dbReference type="NCBI Taxonomy" id="2775404"/>
    <lineage>
        <taxon>Bacteria</taxon>
        <taxon>Pseudomonadati</taxon>
        <taxon>Pseudomonadota</taxon>
        <taxon>Alphaproteobacteria</taxon>
        <taxon>Hyphomicrobiales</taxon>
        <taxon>Phyllobacteriaceae</taxon>
        <taxon>Mesorhizobium</taxon>
    </lineage>
</organism>
<proteinExistence type="predicted"/>
<dbReference type="RefSeq" id="WP_258123302.1">
    <property type="nucleotide sequence ID" value="NZ_CP062229.1"/>
</dbReference>
<dbReference type="Proteomes" id="UP001058098">
    <property type="component" value="Chromosome"/>
</dbReference>
<dbReference type="EMBL" id="CP062229">
    <property type="protein sequence ID" value="UVC18412.1"/>
    <property type="molecule type" value="Genomic_DNA"/>
</dbReference>
<evidence type="ECO:0000313" key="2">
    <source>
        <dbReference type="Proteomes" id="UP001058098"/>
    </source>
</evidence>
<protein>
    <submittedName>
        <fullName evidence="1">Uncharacterized protein</fullName>
    </submittedName>
</protein>
<name>A0ABY5R603_9HYPH</name>
<reference evidence="1" key="1">
    <citation type="submission" date="2020-09" db="EMBL/GenBank/DDBJ databases">
        <title>Rhizobia associated with sainfoin plants.</title>
        <authorList>
            <person name="Asharfi S."/>
            <person name="Kuzmanovic N."/>
            <person name="Bunk B."/>
            <person name="Sproeer C."/>
            <person name="Becker M."/>
            <person name="Thuenen T."/>
        </authorList>
    </citation>
    <scope>NUCLEOTIDE SEQUENCE</scope>
    <source>
        <strain evidence="1">OM4</strain>
    </source>
</reference>